<dbReference type="PANTHER" id="PTHR37464:SF1">
    <property type="entry name" value="BLL2463 PROTEIN"/>
    <property type="match status" value="1"/>
</dbReference>
<dbReference type="Pfam" id="PF07584">
    <property type="entry name" value="BatA"/>
    <property type="match status" value="1"/>
</dbReference>
<dbReference type="InterPro" id="IPR011933">
    <property type="entry name" value="Double_TM_dom"/>
</dbReference>
<feature type="transmembrane region" description="Helical" evidence="2">
    <location>
        <begin position="57"/>
        <end position="79"/>
    </location>
</feature>
<protein>
    <recommendedName>
        <fullName evidence="3">VWFA domain-containing protein</fullName>
    </recommendedName>
</protein>
<dbReference type="SMART" id="SM00327">
    <property type="entry name" value="VWA"/>
    <property type="match status" value="1"/>
</dbReference>
<evidence type="ECO:0000313" key="5">
    <source>
        <dbReference type="Proteomes" id="UP000317178"/>
    </source>
</evidence>
<dbReference type="InterPro" id="IPR024163">
    <property type="entry name" value="Aerotolerance_reg_N"/>
</dbReference>
<accession>A0A518CK51</accession>
<gene>
    <name evidence="4" type="ORF">Pla110_13190</name>
</gene>
<dbReference type="Proteomes" id="UP000317178">
    <property type="component" value="Chromosome"/>
</dbReference>
<dbReference type="RefSeq" id="WP_144994340.1">
    <property type="nucleotide sequence ID" value="NZ_CP036281.1"/>
</dbReference>
<feature type="region of interest" description="Disordered" evidence="1">
    <location>
        <begin position="651"/>
        <end position="670"/>
    </location>
</feature>
<dbReference type="InterPro" id="IPR029062">
    <property type="entry name" value="Class_I_gatase-like"/>
</dbReference>
<feature type="transmembrane region" description="Helical" evidence="2">
    <location>
        <begin position="721"/>
        <end position="741"/>
    </location>
</feature>
<dbReference type="Gene3D" id="3.40.50.880">
    <property type="match status" value="1"/>
</dbReference>
<keyword evidence="2" id="KW-0812">Transmembrane</keyword>
<feature type="compositionally biased region" description="Basic and acidic residues" evidence="1">
    <location>
        <begin position="651"/>
        <end position="666"/>
    </location>
</feature>
<evidence type="ECO:0000256" key="2">
    <source>
        <dbReference type="SAM" id="Phobius"/>
    </source>
</evidence>
<evidence type="ECO:0000256" key="1">
    <source>
        <dbReference type="SAM" id="MobiDB-lite"/>
    </source>
</evidence>
<dbReference type="OrthoDB" id="247959at2"/>
<dbReference type="KEGG" id="plon:Pla110_13190"/>
<reference evidence="4 5" key="1">
    <citation type="submission" date="2019-02" db="EMBL/GenBank/DDBJ databases">
        <title>Deep-cultivation of Planctomycetes and their phenomic and genomic characterization uncovers novel biology.</title>
        <authorList>
            <person name="Wiegand S."/>
            <person name="Jogler M."/>
            <person name="Boedeker C."/>
            <person name="Pinto D."/>
            <person name="Vollmers J."/>
            <person name="Rivas-Marin E."/>
            <person name="Kohn T."/>
            <person name="Peeters S.H."/>
            <person name="Heuer A."/>
            <person name="Rast P."/>
            <person name="Oberbeckmann S."/>
            <person name="Bunk B."/>
            <person name="Jeske O."/>
            <person name="Meyerdierks A."/>
            <person name="Storesund J.E."/>
            <person name="Kallscheuer N."/>
            <person name="Luecker S."/>
            <person name="Lage O.M."/>
            <person name="Pohl T."/>
            <person name="Merkel B.J."/>
            <person name="Hornburger P."/>
            <person name="Mueller R.-W."/>
            <person name="Bruemmer F."/>
            <person name="Labrenz M."/>
            <person name="Spormann A.M."/>
            <person name="Op den Camp H."/>
            <person name="Overmann J."/>
            <person name="Amann R."/>
            <person name="Jetten M.S.M."/>
            <person name="Mascher T."/>
            <person name="Medema M.H."/>
            <person name="Devos D.P."/>
            <person name="Kaster A.-K."/>
            <person name="Ovreas L."/>
            <person name="Rohde M."/>
            <person name="Galperin M.Y."/>
            <person name="Jogler C."/>
        </authorList>
    </citation>
    <scope>NUCLEOTIDE SEQUENCE [LARGE SCALE GENOMIC DNA]</scope>
    <source>
        <strain evidence="4 5">Pla110</strain>
    </source>
</reference>
<feature type="transmembrane region" description="Helical" evidence="2">
    <location>
        <begin position="6"/>
        <end position="26"/>
    </location>
</feature>
<feature type="domain" description="VWFA" evidence="3">
    <location>
        <begin position="93"/>
        <end position="344"/>
    </location>
</feature>
<proteinExistence type="predicted"/>
<dbReference type="NCBIfam" id="TIGR02226">
    <property type="entry name" value="two_anch"/>
    <property type="match status" value="1"/>
</dbReference>
<dbReference type="InterPro" id="IPR036465">
    <property type="entry name" value="vWFA_dom_sf"/>
</dbReference>
<dbReference type="CDD" id="cd00198">
    <property type="entry name" value="vWFA"/>
    <property type="match status" value="1"/>
</dbReference>
<dbReference type="PANTHER" id="PTHR37464">
    <property type="entry name" value="BLL2463 PROTEIN"/>
    <property type="match status" value="1"/>
</dbReference>
<keyword evidence="5" id="KW-1185">Reference proteome</keyword>
<dbReference type="Gene3D" id="3.40.50.410">
    <property type="entry name" value="von Willebrand factor, type A domain"/>
    <property type="match status" value="1"/>
</dbReference>
<dbReference type="SUPFAM" id="SSF53300">
    <property type="entry name" value="vWA-like"/>
    <property type="match status" value="1"/>
</dbReference>
<organism evidence="4 5">
    <name type="scientific">Polystyrenella longa</name>
    <dbReference type="NCBI Taxonomy" id="2528007"/>
    <lineage>
        <taxon>Bacteria</taxon>
        <taxon>Pseudomonadati</taxon>
        <taxon>Planctomycetota</taxon>
        <taxon>Planctomycetia</taxon>
        <taxon>Planctomycetales</taxon>
        <taxon>Planctomycetaceae</taxon>
        <taxon>Polystyrenella</taxon>
    </lineage>
</organism>
<dbReference type="Pfam" id="PF13519">
    <property type="entry name" value="VWA_2"/>
    <property type="match status" value="1"/>
</dbReference>
<evidence type="ECO:0000313" key="4">
    <source>
        <dbReference type="EMBL" id="QDU79608.1"/>
    </source>
</evidence>
<keyword evidence="2" id="KW-0472">Membrane</keyword>
<dbReference type="SUPFAM" id="SSF52317">
    <property type="entry name" value="Class I glutamine amidotransferase-like"/>
    <property type="match status" value="1"/>
</dbReference>
<sequence length="766" mass="86834">MSISFFNPILLLGLLGIALPILIHLLSRKNVKVVEWGAMQFLELGKRTRRKYQLEHLLLLLLRILLICLICCALARPWMSGVILFSAETQRDPRALLIVLDSSLSMDRRDVNQKPIDRAKEIIRDILDEAHPGDQFYLLAARDVPQKLLPGWTSEPEQVRTALNELPPASGSANLPLTLIHAVQQFQEIDQLQREILILSDNQAASWHPQEEQLWQRLQNLYQITSIPPRIWSILLLTAEENAKPLINSGLETPALSRETTVSNRPLQITTTARHFGAEERTRTVHLSIDGQRLSQQSREIRMAPASLNTLSFDYLPTTPGAHLITLEWESDDWPGDDQVHSVLEVRSQVSVQFIEQNIFTDPTLMESFYLSTALTAAQQRATNILRDNNLIDFKVKQTLPEDLDALADCDVLCLANLPLVSEKHVRLLRQYLQQGGNLLLLLGDQTRADRWNETIFHPEDGLLSLKLNQIKTDPQPSRGGIHLEDRSLESGWLKPFRAEELGGLTEAIFSQWWSLQIPETADGNKSGRLQTDLLLKTGDPWLITGTVANGQIAIVTTPLNATWSNLPTKPDYVPFVHELLLSLFDHQSRHILTAGQPIIQEFKKTDEFDPAELDYEITSPAGVSTPVRLNQEDRVLFDQTATAGIYRLEGRGQFDNPDEKPKSSEDFVVGFDPTESNPISLTEAEETSLRRDYPWQVHTNWQELQSEMLTSTGRTEITTWLLLLFVIFLLGEQFFTHYLVRDAHELEAMHESEPEVPAVQQEDSA</sequence>
<evidence type="ECO:0000259" key="3">
    <source>
        <dbReference type="SMART" id="SM00327"/>
    </source>
</evidence>
<dbReference type="AlphaFoldDB" id="A0A518CK51"/>
<name>A0A518CK51_9PLAN</name>
<dbReference type="InterPro" id="IPR002035">
    <property type="entry name" value="VWF_A"/>
</dbReference>
<keyword evidence="2" id="KW-1133">Transmembrane helix</keyword>
<dbReference type="EMBL" id="CP036281">
    <property type="protein sequence ID" value="QDU79608.1"/>
    <property type="molecule type" value="Genomic_DNA"/>
</dbReference>